<dbReference type="Gene3D" id="1.10.101.10">
    <property type="entry name" value="PGBD-like superfamily/PGBD"/>
    <property type="match status" value="1"/>
</dbReference>
<dbReference type="RefSeq" id="WP_091685667.1">
    <property type="nucleotide sequence ID" value="NZ_FOSN01000018.1"/>
</dbReference>
<dbReference type="InterPro" id="IPR036365">
    <property type="entry name" value="PGBD-like_sf"/>
</dbReference>
<feature type="domain" description="Transglycosylase SLT" evidence="3">
    <location>
        <begin position="46"/>
        <end position="331"/>
    </location>
</feature>
<dbReference type="GO" id="GO:0009253">
    <property type="term" value="P:peptidoglycan catabolic process"/>
    <property type="evidence" value="ECO:0007669"/>
    <property type="project" value="TreeGrafter"/>
</dbReference>
<evidence type="ECO:0000259" key="3">
    <source>
        <dbReference type="Pfam" id="PF13406"/>
    </source>
</evidence>
<dbReference type="Proteomes" id="UP000198755">
    <property type="component" value="Unassembled WGS sequence"/>
</dbReference>
<dbReference type="NCBIfam" id="TIGR02283">
    <property type="entry name" value="MltB_2"/>
    <property type="match status" value="1"/>
</dbReference>
<dbReference type="AlphaFoldDB" id="A0A1I4C4W1"/>
<dbReference type="InterPro" id="IPR002477">
    <property type="entry name" value="Peptidoglycan-bd-like"/>
</dbReference>
<dbReference type="OrthoDB" id="9808544at2"/>
<dbReference type="InterPro" id="IPR036366">
    <property type="entry name" value="PGBDSf"/>
</dbReference>
<reference evidence="4 5" key="1">
    <citation type="submission" date="2016-10" db="EMBL/GenBank/DDBJ databases">
        <authorList>
            <person name="de Groot N.N."/>
        </authorList>
    </citation>
    <scope>NUCLEOTIDE SEQUENCE [LARGE SCALE GENOMIC DNA]</scope>
    <source>
        <strain evidence="4 5">NE2</strain>
    </source>
</reference>
<organism evidence="4 5">
    <name type="scientific">Methylocapsa palsarum</name>
    <dbReference type="NCBI Taxonomy" id="1612308"/>
    <lineage>
        <taxon>Bacteria</taxon>
        <taxon>Pseudomonadati</taxon>
        <taxon>Pseudomonadota</taxon>
        <taxon>Alphaproteobacteria</taxon>
        <taxon>Hyphomicrobiales</taxon>
        <taxon>Beijerinckiaceae</taxon>
        <taxon>Methylocapsa</taxon>
    </lineage>
</organism>
<feature type="signal peptide" evidence="1">
    <location>
        <begin position="1"/>
        <end position="26"/>
    </location>
</feature>
<dbReference type="EMBL" id="FOSN01000018">
    <property type="protein sequence ID" value="SFK76112.1"/>
    <property type="molecule type" value="Genomic_DNA"/>
</dbReference>
<dbReference type="SUPFAM" id="SSF53955">
    <property type="entry name" value="Lysozyme-like"/>
    <property type="match status" value="1"/>
</dbReference>
<evidence type="ECO:0000313" key="4">
    <source>
        <dbReference type="EMBL" id="SFK76112.1"/>
    </source>
</evidence>
<dbReference type="InterPro" id="IPR011970">
    <property type="entry name" value="MltB_2"/>
</dbReference>
<evidence type="ECO:0000256" key="1">
    <source>
        <dbReference type="SAM" id="SignalP"/>
    </source>
</evidence>
<name>A0A1I4C4W1_9HYPH</name>
<feature type="domain" description="Peptidoglycan binding-like" evidence="2">
    <location>
        <begin position="357"/>
        <end position="409"/>
    </location>
</feature>
<evidence type="ECO:0000259" key="2">
    <source>
        <dbReference type="Pfam" id="PF01471"/>
    </source>
</evidence>
<evidence type="ECO:0000313" key="5">
    <source>
        <dbReference type="Proteomes" id="UP000198755"/>
    </source>
</evidence>
<gene>
    <name evidence="4" type="ORF">SAMN05444581_11851</name>
</gene>
<dbReference type="SUPFAM" id="SSF47090">
    <property type="entry name" value="PGBD-like"/>
    <property type="match status" value="1"/>
</dbReference>
<dbReference type="STRING" id="1612308.SAMN05444581_11851"/>
<keyword evidence="1" id="KW-0732">Signal</keyword>
<dbReference type="PANTHER" id="PTHR30163">
    <property type="entry name" value="MEMBRANE-BOUND LYTIC MUREIN TRANSGLYCOSYLASE B"/>
    <property type="match status" value="1"/>
</dbReference>
<feature type="chain" id="PRO_5011566957" evidence="1">
    <location>
        <begin position="27"/>
        <end position="419"/>
    </location>
</feature>
<dbReference type="InterPro" id="IPR043426">
    <property type="entry name" value="MltB-like"/>
</dbReference>
<proteinExistence type="predicted"/>
<protein>
    <submittedName>
        <fullName evidence="4">Lytic murein transglycosylase</fullName>
    </submittedName>
</protein>
<dbReference type="Pfam" id="PF13406">
    <property type="entry name" value="SLT_2"/>
    <property type="match status" value="1"/>
</dbReference>
<dbReference type="PANTHER" id="PTHR30163:SF8">
    <property type="entry name" value="LYTIC MUREIN TRANSGLYCOSYLASE"/>
    <property type="match status" value="1"/>
</dbReference>
<sequence length="419" mass="44830">MRRIARSRNLLLGSALALFVWGGTEAAPALEKAQPSPAAAPADSGFRQFLQTAWPLAQAKGVRRATFDAAFEGMEPDPAAPSAASPQAEFDKPLKSYLTDAASPQRISRGGDVLTKWKADLAQIEERFGVPGEIVVAAYGVETDFGRAMGGKDIVRSLASLAYRRQDRALFLDELIAALVILDKGDVDRAKMRGSWAGAMGGPQFMPSAYLKYALSYDGSGPPDIWDRPQDILASIAHFLRQSGWRPGLPWGMEVVLPAGFDFSSLHRGFPAFAALGVVSADGRPLPAAGEATLFLPSGAAGPAFLLSENYWVLKAYNNSDSYALSLALLGNRILGRPGLQGRWPAGEIAMSRAQKSEIQTLLRTAGFYRGDIDGRFGQASRDAIHAFQVSARIDPADGFGSPDVLKKLKEQAAAPPGR</sequence>
<accession>A0A1I4C4W1</accession>
<dbReference type="Pfam" id="PF01471">
    <property type="entry name" value="PG_binding_1"/>
    <property type="match status" value="1"/>
</dbReference>
<dbReference type="Gene3D" id="1.10.530.10">
    <property type="match status" value="1"/>
</dbReference>
<dbReference type="InterPro" id="IPR031304">
    <property type="entry name" value="SLT_2"/>
</dbReference>
<dbReference type="GO" id="GO:0008933">
    <property type="term" value="F:peptidoglycan lytic transglycosylase activity"/>
    <property type="evidence" value="ECO:0007669"/>
    <property type="project" value="TreeGrafter"/>
</dbReference>
<keyword evidence="5" id="KW-1185">Reference proteome</keyword>
<dbReference type="Gene3D" id="1.10.8.350">
    <property type="entry name" value="Bacterial muramidase"/>
    <property type="match status" value="1"/>
</dbReference>
<dbReference type="InterPro" id="IPR023346">
    <property type="entry name" value="Lysozyme-like_dom_sf"/>
</dbReference>